<keyword evidence="4" id="KW-1185">Reference proteome</keyword>
<dbReference type="SMART" id="SM00355">
    <property type="entry name" value="ZnF_C2H2"/>
    <property type="match status" value="2"/>
</dbReference>
<dbReference type="Proteomes" id="UP001345827">
    <property type="component" value="Unassembled WGS sequence"/>
</dbReference>
<protein>
    <recommendedName>
        <fullName evidence="2">C2H2-type domain-containing protein</fullName>
    </recommendedName>
</protein>
<feature type="region of interest" description="Disordered" evidence="1">
    <location>
        <begin position="15"/>
        <end position="41"/>
    </location>
</feature>
<proteinExistence type="predicted"/>
<comment type="caution">
    <text evidence="3">The sequence shown here is derived from an EMBL/GenBank/DDBJ whole genome shotgun (WGS) entry which is preliminary data.</text>
</comment>
<evidence type="ECO:0000259" key="2">
    <source>
        <dbReference type="SMART" id="SM00355"/>
    </source>
</evidence>
<dbReference type="AlphaFoldDB" id="A0AAV9QKV9"/>
<feature type="domain" description="C2H2-type" evidence="2">
    <location>
        <begin position="367"/>
        <end position="390"/>
    </location>
</feature>
<name>A0AAV9QKV9_9PEZI</name>
<evidence type="ECO:0000256" key="1">
    <source>
        <dbReference type="SAM" id="MobiDB-lite"/>
    </source>
</evidence>
<sequence>MPQNCKLEIIEISDDEDESRPAYSTNKHHAGIDGHDDLPPYLQSTSSPPLPLLLDCSNRVGKGLFIRLRAVICVSRTSGHQDRDFVAKLEANNRQMYGKFQRKMHAKLHTCGPEECPAEFRSIIYNGWSSNSNMAKVAGKSFKDMTSFLHQLISEASQYSTRTALIFTSLDGLFTNIVGVRDYFTPFLGLDIDFYVYEGGSDFATHQLKDVLLGINNILNGSPVNITVGDFLKRVIQVSVNKVKMSQAHRDNRILMARKRNTIDPDSDDELDRAPKRVEILTYDTVGKSKRRQKANEAARGNERFELHEVDGRLQCPEPTCHQDFGNFEALVKHLSAASKEVSKCVLCGQIMKRYDKHVPVHLPPQLKCPHGCGFEMRTGGSLSKHLSTHHKTVSEE</sequence>
<accession>A0AAV9QKV9</accession>
<dbReference type="InterPro" id="IPR013087">
    <property type="entry name" value="Znf_C2H2_type"/>
</dbReference>
<feature type="domain" description="C2H2-type" evidence="2">
    <location>
        <begin position="314"/>
        <end position="336"/>
    </location>
</feature>
<organism evidence="3 4">
    <name type="scientific">Vermiconidia calcicola</name>
    <dbReference type="NCBI Taxonomy" id="1690605"/>
    <lineage>
        <taxon>Eukaryota</taxon>
        <taxon>Fungi</taxon>
        <taxon>Dikarya</taxon>
        <taxon>Ascomycota</taxon>
        <taxon>Pezizomycotina</taxon>
        <taxon>Dothideomycetes</taxon>
        <taxon>Dothideomycetidae</taxon>
        <taxon>Mycosphaerellales</taxon>
        <taxon>Extremaceae</taxon>
        <taxon>Vermiconidia</taxon>
    </lineage>
</organism>
<evidence type="ECO:0000313" key="3">
    <source>
        <dbReference type="EMBL" id="KAK5544059.1"/>
    </source>
</evidence>
<gene>
    <name evidence="3" type="ORF">LTR25_001674</name>
</gene>
<evidence type="ECO:0000313" key="4">
    <source>
        <dbReference type="Proteomes" id="UP001345827"/>
    </source>
</evidence>
<reference evidence="3 4" key="1">
    <citation type="submission" date="2023-06" db="EMBL/GenBank/DDBJ databases">
        <title>Black Yeasts Isolated from many extreme environments.</title>
        <authorList>
            <person name="Coleine C."/>
            <person name="Stajich J.E."/>
            <person name="Selbmann L."/>
        </authorList>
    </citation>
    <scope>NUCLEOTIDE SEQUENCE [LARGE SCALE GENOMIC DNA]</scope>
    <source>
        <strain evidence="3 4">CCFEE 5887</strain>
    </source>
</reference>
<dbReference type="EMBL" id="JAXLQG010000002">
    <property type="protein sequence ID" value="KAK5544059.1"/>
    <property type="molecule type" value="Genomic_DNA"/>
</dbReference>